<dbReference type="InterPro" id="IPR013087">
    <property type="entry name" value="Znf_C2H2_type"/>
</dbReference>
<evidence type="ECO:0000256" key="1">
    <source>
        <dbReference type="ARBA" id="ARBA00022723"/>
    </source>
</evidence>
<dbReference type="PANTHER" id="PTHR24379">
    <property type="entry name" value="KRAB AND ZINC FINGER DOMAIN-CONTAINING"/>
    <property type="match status" value="1"/>
</dbReference>
<evidence type="ECO:0000313" key="9">
    <source>
        <dbReference type="Proteomes" id="UP001152320"/>
    </source>
</evidence>
<dbReference type="GO" id="GO:0008270">
    <property type="term" value="F:zinc ion binding"/>
    <property type="evidence" value="ECO:0007669"/>
    <property type="project" value="UniProtKB-KW"/>
</dbReference>
<evidence type="ECO:0000256" key="3">
    <source>
        <dbReference type="ARBA" id="ARBA00022771"/>
    </source>
</evidence>
<feature type="compositionally biased region" description="Basic and acidic residues" evidence="6">
    <location>
        <begin position="215"/>
        <end position="226"/>
    </location>
</feature>
<dbReference type="Pfam" id="PF00096">
    <property type="entry name" value="zf-C2H2"/>
    <property type="match status" value="2"/>
</dbReference>
<proteinExistence type="predicted"/>
<feature type="compositionally biased region" description="Polar residues" evidence="6">
    <location>
        <begin position="721"/>
        <end position="734"/>
    </location>
</feature>
<protein>
    <submittedName>
        <fullName evidence="8">Zinc finger and BTB domain-containing protein 24</fullName>
    </submittedName>
</protein>
<evidence type="ECO:0000256" key="2">
    <source>
        <dbReference type="ARBA" id="ARBA00022737"/>
    </source>
</evidence>
<gene>
    <name evidence="8" type="ORF">HOLleu_11891</name>
</gene>
<dbReference type="AlphaFoldDB" id="A0A9Q1CAG4"/>
<feature type="region of interest" description="Disordered" evidence="6">
    <location>
        <begin position="714"/>
        <end position="734"/>
    </location>
</feature>
<feature type="domain" description="C2H2-type" evidence="7">
    <location>
        <begin position="507"/>
        <end position="534"/>
    </location>
</feature>
<sequence length="734" mass="83059">MRYDAILKLADNPEISSACMEGERIKKMQNRIVRKNQRSSDGQSCNDPSPSSPPPKDQQSHGLVQDKFICGVCRLSYHNLWAFLRHKLKHITLNAPLIPCHLCETSFKSEKLAVIHYECFHNVRLENGKISSVVGHTGSLSSENVQQTALKSVEETDKNISRSMKRKRKRKAKLSVKQDSKLICHDTLESAQHIGVTCVNNNRSSDGQSQTSETVSERQNVKKDGESWSLNECQNGNSNCFKATANAPQTKALRTEGSPVMRETHVSNTVNVPPLSSNCSSNARKSDLAKKQISLSAASLAKIKKLASIVSARSVSKETARKIFILCKPDKPGMPLLRTKSITRALIKDQVGSKTKNMASTCLSKSYLEGSRDVPPKMQDLSDGNLVDVNKFDRDFLFQLVMRESSGKKLRYMREVYKCLYCETFEKCCLDLLITHMKDFHKHEVIDKCPSEMVTSAKVAESAGMVSSEVVSFQDYKTKLFEQKTQDEERKLRLQKEKGLPKHLTGLPCKYCSKRLTTATKLQAHMDRHLNVKRFLCEECGRSFRSWHLLRKHKKDHLNASYGKIKCAFCSFQSGDASAVNNHYRIHPKKLNLCHICGNMYSSLRKHIKVHSLERPYPCPHKGCTYRFTSEIPCKIHYQVHTAHGQRFSCSKCESQFSRKHHLLRHLTKVHRESIDIQETLCSSQIPEPLQPSSSGLIATDDVHEFDQAAESTEMEEFSLTVGQDSTHISQSLQ</sequence>
<keyword evidence="2" id="KW-0677">Repeat</keyword>
<keyword evidence="1" id="KW-0479">Metal-binding</keyword>
<feature type="region of interest" description="Disordered" evidence="6">
    <location>
        <begin position="199"/>
        <end position="228"/>
    </location>
</feature>
<feature type="compositionally biased region" description="Polar residues" evidence="6">
    <location>
        <begin position="199"/>
        <end position="214"/>
    </location>
</feature>
<name>A0A9Q1CAG4_HOLLE</name>
<feature type="region of interest" description="Disordered" evidence="6">
    <location>
        <begin position="34"/>
        <end position="61"/>
    </location>
</feature>
<dbReference type="PROSITE" id="PS00028">
    <property type="entry name" value="ZINC_FINGER_C2H2_1"/>
    <property type="match status" value="2"/>
</dbReference>
<evidence type="ECO:0000256" key="6">
    <source>
        <dbReference type="SAM" id="MobiDB-lite"/>
    </source>
</evidence>
<feature type="compositionally biased region" description="Basic residues" evidence="6">
    <location>
        <begin position="163"/>
        <end position="172"/>
    </location>
</feature>
<dbReference type="PROSITE" id="PS50157">
    <property type="entry name" value="ZINC_FINGER_C2H2_2"/>
    <property type="match status" value="3"/>
</dbReference>
<dbReference type="Proteomes" id="UP001152320">
    <property type="component" value="Chromosome 5"/>
</dbReference>
<organism evidence="8 9">
    <name type="scientific">Holothuria leucospilota</name>
    <name type="common">Black long sea cucumber</name>
    <name type="synonym">Mertensiothuria leucospilota</name>
    <dbReference type="NCBI Taxonomy" id="206669"/>
    <lineage>
        <taxon>Eukaryota</taxon>
        <taxon>Metazoa</taxon>
        <taxon>Echinodermata</taxon>
        <taxon>Eleutherozoa</taxon>
        <taxon>Echinozoa</taxon>
        <taxon>Holothuroidea</taxon>
        <taxon>Aspidochirotacea</taxon>
        <taxon>Aspidochirotida</taxon>
        <taxon>Holothuriidae</taxon>
        <taxon>Holothuria</taxon>
    </lineage>
</organism>
<dbReference type="InterPro" id="IPR036236">
    <property type="entry name" value="Znf_C2H2_sf"/>
</dbReference>
<evidence type="ECO:0000256" key="4">
    <source>
        <dbReference type="ARBA" id="ARBA00022833"/>
    </source>
</evidence>
<evidence type="ECO:0000259" key="7">
    <source>
        <dbReference type="PROSITE" id="PS50157"/>
    </source>
</evidence>
<feature type="domain" description="C2H2-type" evidence="7">
    <location>
        <begin position="535"/>
        <end position="562"/>
    </location>
</feature>
<dbReference type="PANTHER" id="PTHR24379:SF121">
    <property type="entry name" value="C2H2-TYPE DOMAIN-CONTAINING PROTEIN"/>
    <property type="match status" value="1"/>
</dbReference>
<dbReference type="EMBL" id="JAIZAY010000005">
    <property type="protein sequence ID" value="KAJ8041153.1"/>
    <property type="molecule type" value="Genomic_DNA"/>
</dbReference>
<dbReference type="OrthoDB" id="10055500at2759"/>
<dbReference type="SUPFAM" id="SSF57667">
    <property type="entry name" value="beta-beta-alpha zinc fingers"/>
    <property type="match status" value="2"/>
</dbReference>
<keyword evidence="3 5" id="KW-0863">Zinc-finger</keyword>
<comment type="caution">
    <text evidence="8">The sequence shown here is derived from an EMBL/GenBank/DDBJ whole genome shotgun (WGS) entry which is preliminary data.</text>
</comment>
<dbReference type="Gene3D" id="3.30.160.60">
    <property type="entry name" value="Classic Zinc Finger"/>
    <property type="match status" value="2"/>
</dbReference>
<evidence type="ECO:0000256" key="5">
    <source>
        <dbReference type="PROSITE-ProRule" id="PRU00042"/>
    </source>
</evidence>
<feature type="domain" description="C2H2-type" evidence="7">
    <location>
        <begin position="648"/>
        <end position="671"/>
    </location>
</feature>
<accession>A0A9Q1CAG4</accession>
<feature type="region of interest" description="Disordered" evidence="6">
    <location>
        <begin position="152"/>
        <end position="172"/>
    </location>
</feature>
<keyword evidence="4" id="KW-0862">Zinc</keyword>
<keyword evidence="9" id="KW-1185">Reference proteome</keyword>
<dbReference type="SMART" id="SM00355">
    <property type="entry name" value="ZnF_C2H2"/>
    <property type="match status" value="9"/>
</dbReference>
<evidence type="ECO:0000313" key="8">
    <source>
        <dbReference type="EMBL" id="KAJ8041153.1"/>
    </source>
</evidence>
<reference evidence="8" key="1">
    <citation type="submission" date="2021-10" db="EMBL/GenBank/DDBJ databases">
        <title>Tropical sea cucumber genome reveals ecological adaptation and Cuvierian tubules defense mechanism.</title>
        <authorList>
            <person name="Chen T."/>
        </authorList>
    </citation>
    <scope>NUCLEOTIDE SEQUENCE</scope>
    <source>
        <strain evidence="8">Nanhai2018</strain>
        <tissue evidence="8">Muscle</tissue>
    </source>
</reference>